<name>A0A6J3LUF4_9PEZI</name>
<dbReference type="SUPFAM" id="SSF52540">
    <property type="entry name" value="P-loop containing nucleoside triphosphate hydrolases"/>
    <property type="match status" value="1"/>
</dbReference>
<evidence type="ECO:0008006" key="3">
    <source>
        <dbReference type="Google" id="ProtNLM"/>
    </source>
</evidence>
<dbReference type="PRINTS" id="PR00364">
    <property type="entry name" value="DISEASERSIST"/>
</dbReference>
<accession>A0A6J3LUF4</accession>
<dbReference type="RefSeq" id="XP_033455940.1">
    <property type="nucleotide sequence ID" value="XM_033608967.1"/>
</dbReference>
<dbReference type="OrthoDB" id="1658288at2759"/>
<reference evidence="2" key="3">
    <citation type="submission" date="2025-08" db="UniProtKB">
        <authorList>
            <consortium name="RefSeq"/>
        </authorList>
    </citation>
    <scope>IDENTIFICATION</scope>
    <source>
        <strain evidence="2">CBS 342.82</strain>
    </source>
</reference>
<dbReference type="GO" id="GO:0043531">
    <property type="term" value="F:ADP binding"/>
    <property type="evidence" value="ECO:0007669"/>
    <property type="project" value="InterPro"/>
</dbReference>
<proteinExistence type="predicted"/>
<reference evidence="2" key="2">
    <citation type="submission" date="2020-04" db="EMBL/GenBank/DDBJ databases">
        <authorList>
            <consortium name="NCBI Genome Project"/>
        </authorList>
    </citation>
    <scope>NUCLEOTIDE SEQUENCE</scope>
    <source>
        <strain evidence="2">CBS 342.82</strain>
    </source>
</reference>
<dbReference type="InterPro" id="IPR027417">
    <property type="entry name" value="P-loop_NTPase"/>
</dbReference>
<gene>
    <name evidence="2" type="ORF">K489DRAFT_83246</name>
</gene>
<dbReference type="PANTHER" id="PTHR35205:SF1">
    <property type="entry name" value="ZU5 DOMAIN-CONTAINING PROTEIN"/>
    <property type="match status" value="1"/>
</dbReference>
<keyword evidence="1" id="KW-1185">Reference proteome</keyword>
<reference evidence="2" key="1">
    <citation type="submission" date="2020-01" db="EMBL/GenBank/DDBJ databases">
        <authorList>
            <consortium name="DOE Joint Genome Institute"/>
            <person name="Haridas S."/>
            <person name="Albert R."/>
            <person name="Binder M."/>
            <person name="Bloem J."/>
            <person name="Labutti K."/>
            <person name="Salamov A."/>
            <person name="Andreopoulos B."/>
            <person name="Baker S.E."/>
            <person name="Barry K."/>
            <person name="Bills G."/>
            <person name="Bluhm B.H."/>
            <person name="Cannon C."/>
            <person name="Castanera R."/>
            <person name="Culley D.E."/>
            <person name="Daum C."/>
            <person name="Ezra D."/>
            <person name="Gonzalez J.B."/>
            <person name="Henrissat B."/>
            <person name="Kuo A."/>
            <person name="Liang C."/>
            <person name="Lipzen A."/>
            <person name="Lutzoni F."/>
            <person name="Magnuson J."/>
            <person name="Mondo S."/>
            <person name="Nolan M."/>
            <person name="Ohm R."/>
            <person name="Pangilinan J."/>
            <person name="Park H.-J."/>
            <person name="Ramirez L."/>
            <person name="Alfaro M."/>
            <person name="Sun H."/>
            <person name="Tritt A."/>
            <person name="Yoshinaga Y."/>
            <person name="Zwiers L.-H."/>
            <person name="Turgeon B.G."/>
            <person name="Goodwin S.B."/>
            <person name="Spatafora J.W."/>
            <person name="Crous P.W."/>
            <person name="Grigoriev I.V."/>
        </authorList>
    </citation>
    <scope>NUCLEOTIDE SEQUENCE</scope>
    <source>
        <strain evidence="2">CBS 342.82</strain>
    </source>
</reference>
<sequence length="354" mass="39468">MWGEDLSYCLLGIMGVSMNVRYGDGANKTRERLLQKIAKLKGTAAPGEFSVPFSLHGMPTTEYFVPRKVEMQHLTEFFASTSTRTAQQRVFVVFGTGGMGKTQLCAKFAETSAERFSAVFWLDGSSKDALQRSMASAGSRVSTRPNASPATMDVAQLVDDFRQWLSLSGNAHWLIVIDNIDRDWHGKTKDEQAYDYHEFLPHAHHGNILITTRLRRLQRPNASLHLGTADDELAKEMVETRANKAVTNIDQLLPKLGGLPLALAQAGAYLGTTGMSVADYLEHYDATWAELMQKQDQFPLQEYGERSVLTTWTMSYEQVKGVDPLAAQLLNLWAFLYHGDVWAELVLTGQGDEV</sequence>
<dbReference type="Proteomes" id="UP000504637">
    <property type="component" value="Unplaced"/>
</dbReference>
<organism evidence="2">
    <name type="scientific">Dissoconium aciculare CBS 342.82</name>
    <dbReference type="NCBI Taxonomy" id="1314786"/>
    <lineage>
        <taxon>Eukaryota</taxon>
        <taxon>Fungi</taxon>
        <taxon>Dikarya</taxon>
        <taxon>Ascomycota</taxon>
        <taxon>Pezizomycotina</taxon>
        <taxon>Dothideomycetes</taxon>
        <taxon>Dothideomycetidae</taxon>
        <taxon>Mycosphaerellales</taxon>
        <taxon>Dissoconiaceae</taxon>
        <taxon>Dissoconium</taxon>
    </lineage>
</organism>
<dbReference type="PANTHER" id="PTHR35205">
    <property type="entry name" value="NB-ARC AND TPR DOMAIN PROTEIN"/>
    <property type="match status" value="1"/>
</dbReference>
<dbReference type="AlphaFoldDB" id="A0A6J3LUF4"/>
<evidence type="ECO:0000313" key="2">
    <source>
        <dbReference type="RefSeq" id="XP_033455940.1"/>
    </source>
</evidence>
<protein>
    <recommendedName>
        <fullName evidence="3">NB-ARC domain-containing protein</fullName>
    </recommendedName>
</protein>
<dbReference type="Gene3D" id="3.40.50.300">
    <property type="entry name" value="P-loop containing nucleotide triphosphate hydrolases"/>
    <property type="match status" value="1"/>
</dbReference>
<dbReference type="GeneID" id="54366768"/>
<evidence type="ECO:0000313" key="1">
    <source>
        <dbReference type="Proteomes" id="UP000504637"/>
    </source>
</evidence>